<dbReference type="OrthoDB" id="2942377at2759"/>
<keyword evidence="1" id="KW-0472">Membrane</keyword>
<sequence>MLARRAVARSFLHLRHNAIKPTRDRAFSYLPPHAQFQARPPTWSAKLWYRRDGTPRSRLKGLIIGTIASATLYTMYTMLALVDEFDTANYLLSGLIHIQRIDTEYSSVDPSEFKSIHSYFQEMCSALFGDIPQQMIDDFFGDVDALVGSSKDEAHRVLRETCEEVHMILVDSKWRDPIETAGKAVARLDEGLLQLVEMVQDTYGDEFGKMLKAQKIGSQTLKDSAAKGGEYEVVG</sequence>
<reference evidence="2 3" key="1">
    <citation type="journal article" date="2020" name="ISME J.">
        <title>Uncovering the hidden diversity of litter-decomposition mechanisms in mushroom-forming fungi.</title>
        <authorList>
            <person name="Floudas D."/>
            <person name="Bentzer J."/>
            <person name="Ahren D."/>
            <person name="Johansson T."/>
            <person name="Persson P."/>
            <person name="Tunlid A."/>
        </authorList>
    </citation>
    <scope>NUCLEOTIDE SEQUENCE [LARGE SCALE GENOMIC DNA]</scope>
    <source>
        <strain evidence="2 3">CBS 661.87</strain>
    </source>
</reference>
<gene>
    <name evidence="2" type="ORF">D9615_000934</name>
</gene>
<dbReference type="AlphaFoldDB" id="A0A8H5HLC5"/>
<keyword evidence="1" id="KW-1133">Transmembrane helix</keyword>
<proteinExistence type="predicted"/>
<evidence type="ECO:0000313" key="2">
    <source>
        <dbReference type="EMBL" id="KAF5385294.1"/>
    </source>
</evidence>
<accession>A0A8H5HLC5</accession>
<protein>
    <submittedName>
        <fullName evidence="2">Uncharacterized protein</fullName>
    </submittedName>
</protein>
<keyword evidence="1" id="KW-0812">Transmembrane</keyword>
<comment type="caution">
    <text evidence="2">The sequence shown here is derived from an EMBL/GenBank/DDBJ whole genome shotgun (WGS) entry which is preliminary data.</text>
</comment>
<evidence type="ECO:0000256" key="1">
    <source>
        <dbReference type="SAM" id="Phobius"/>
    </source>
</evidence>
<feature type="transmembrane region" description="Helical" evidence="1">
    <location>
        <begin position="59"/>
        <end position="82"/>
    </location>
</feature>
<dbReference type="EMBL" id="JAACJP010000004">
    <property type="protein sequence ID" value="KAF5385294.1"/>
    <property type="molecule type" value="Genomic_DNA"/>
</dbReference>
<organism evidence="2 3">
    <name type="scientific">Tricholomella constricta</name>
    <dbReference type="NCBI Taxonomy" id="117010"/>
    <lineage>
        <taxon>Eukaryota</taxon>
        <taxon>Fungi</taxon>
        <taxon>Dikarya</taxon>
        <taxon>Basidiomycota</taxon>
        <taxon>Agaricomycotina</taxon>
        <taxon>Agaricomycetes</taxon>
        <taxon>Agaricomycetidae</taxon>
        <taxon>Agaricales</taxon>
        <taxon>Tricholomatineae</taxon>
        <taxon>Lyophyllaceae</taxon>
        <taxon>Tricholomella</taxon>
    </lineage>
</organism>
<keyword evidence="3" id="KW-1185">Reference proteome</keyword>
<name>A0A8H5HLC5_9AGAR</name>
<dbReference type="Proteomes" id="UP000565441">
    <property type="component" value="Unassembled WGS sequence"/>
</dbReference>
<evidence type="ECO:0000313" key="3">
    <source>
        <dbReference type="Proteomes" id="UP000565441"/>
    </source>
</evidence>